<keyword evidence="7" id="KW-1133">Transmembrane helix</keyword>
<dbReference type="GO" id="GO:0016705">
    <property type="term" value="F:oxidoreductase activity, acting on paired donors, with incorporation or reduction of molecular oxygen"/>
    <property type="evidence" value="ECO:0007669"/>
    <property type="project" value="InterPro"/>
</dbReference>
<protein>
    <submittedName>
        <fullName evidence="12">Uncharacterized protein</fullName>
    </submittedName>
</protein>
<organism evidence="12">
    <name type="scientific">Salvia splendens</name>
    <name type="common">Scarlet sage</name>
    <dbReference type="NCBI Taxonomy" id="180675"/>
    <lineage>
        <taxon>Eukaryota</taxon>
        <taxon>Viridiplantae</taxon>
        <taxon>Streptophyta</taxon>
        <taxon>Embryophyta</taxon>
        <taxon>Tracheophyta</taxon>
        <taxon>Spermatophyta</taxon>
        <taxon>Magnoliopsida</taxon>
        <taxon>eudicotyledons</taxon>
        <taxon>Gunneridae</taxon>
        <taxon>Pentapetalae</taxon>
        <taxon>asterids</taxon>
        <taxon>lamiids</taxon>
        <taxon>Lamiales</taxon>
        <taxon>Lamiaceae</taxon>
        <taxon>Nepetoideae</taxon>
        <taxon>Mentheae</taxon>
        <taxon>Salviinae</taxon>
        <taxon>Salvia</taxon>
        <taxon>Salvia subgen. Calosphace</taxon>
        <taxon>core Calosphace</taxon>
    </lineage>
</organism>
<dbReference type="SUPFAM" id="SSF48264">
    <property type="entry name" value="Cytochrome P450"/>
    <property type="match status" value="1"/>
</dbReference>
<keyword evidence="4" id="KW-0349">Heme</keyword>
<name>A0A8X8XC64_SALSN</name>
<comment type="subcellular location">
    <subcellularLocation>
        <location evidence="2">Membrane</location>
        <topology evidence="2">Single-pass membrane protein</topology>
    </subcellularLocation>
</comment>
<accession>A0A8X8XC64</accession>
<gene>
    <name evidence="12" type="ORF">SASPL_127971</name>
</gene>
<keyword evidence="5" id="KW-0812">Transmembrane</keyword>
<dbReference type="GO" id="GO:0020037">
    <property type="term" value="F:heme binding"/>
    <property type="evidence" value="ECO:0007669"/>
    <property type="project" value="InterPro"/>
</dbReference>
<keyword evidence="11" id="KW-0472">Membrane</keyword>
<evidence type="ECO:0000256" key="6">
    <source>
        <dbReference type="ARBA" id="ARBA00022723"/>
    </source>
</evidence>
<reference evidence="12" key="2">
    <citation type="submission" date="2020-08" db="EMBL/GenBank/DDBJ databases">
        <title>Plant Genome Project.</title>
        <authorList>
            <person name="Zhang R.-G."/>
        </authorList>
    </citation>
    <scope>NUCLEOTIDE SEQUENCE</scope>
    <source>
        <strain evidence="12">Huo1</strain>
        <tissue evidence="12">Leaf</tissue>
    </source>
</reference>
<dbReference type="PANTHER" id="PTHR47944">
    <property type="entry name" value="CYTOCHROME P450 98A9"/>
    <property type="match status" value="1"/>
</dbReference>
<dbReference type="Proteomes" id="UP000298416">
    <property type="component" value="Unassembled WGS sequence"/>
</dbReference>
<evidence type="ECO:0000256" key="10">
    <source>
        <dbReference type="ARBA" id="ARBA00023033"/>
    </source>
</evidence>
<dbReference type="GO" id="GO:0004497">
    <property type="term" value="F:monooxygenase activity"/>
    <property type="evidence" value="ECO:0007669"/>
    <property type="project" value="UniProtKB-KW"/>
</dbReference>
<sequence length="102" mass="11704">MGSTLNVVVSNHELAREVLKEKDQHLADRFRDRSTALFSRDGQDLIWADYGAHYVKVRKVCMVELFSPKRLEALRPIREDEVTSMVHSIYNDCSTAQGIIII</sequence>
<dbReference type="AlphaFoldDB" id="A0A8X8XC64"/>
<keyword evidence="6" id="KW-0479">Metal-binding</keyword>
<dbReference type="Pfam" id="PF00067">
    <property type="entry name" value="p450"/>
    <property type="match status" value="1"/>
</dbReference>
<evidence type="ECO:0000256" key="8">
    <source>
        <dbReference type="ARBA" id="ARBA00023002"/>
    </source>
</evidence>
<dbReference type="Gene3D" id="1.10.630.10">
    <property type="entry name" value="Cytochrome P450"/>
    <property type="match status" value="1"/>
</dbReference>
<keyword evidence="10" id="KW-0503">Monooxygenase</keyword>
<comment type="similarity">
    <text evidence="3">Belongs to the cytochrome P450 family.</text>
</comment>
<comment type="cofactor">
    <cofactor evidence="1">
        <name>heme</name>
        <dbReference type="ChEBI" id="CHEBI:30413"/>
    </cofactor>
</comment>
<dbReference type="GO" id="GO:0016020">
    <property type="term" value="C:membrane"/>
    <property type="evidence" value="ECO:0007669"/>
    <property type="project" value="UniProtKB-SubCell"/>
</dbReference>
<reference evidence="12" key="1">
    <citation type="submission" date="2018-01" db="EMBL/GenBank/DDBJ databases">
        <authorList>
            <person name="Mao J.F."/>
        </authorList>
    </citation>
    <scope>NUCLEOTIDE SEQUENCE</scope>
    <source>
        <strain evidence="12">Huo1</strain>
        <tissue evidence="12">Leaf</tissue>
    </source>
</reference>
<evidence type="ECO:0000256" key="1">
    <source>
        <dbReference type="ARBA" id="ARBA00001971"/>
    </source>
</evidence>
<proteinExistence type="inferred from homology"/>
<evidence type="ECO:0000313" key="12">
    <source>
        <dbReference type="EMBL" id="KAG6409929.1"/>
    </source>
</evidence>
<evidence type="ECO:0000256" key="11">
    <source>
        <dbReference type="ARBA" id="ARBA00023136"/>
    </source>
</evidence>
<keyword evidence="8" id="KW-0560">Oxidoreductase</keyword>
<evidence type="ECO:0000256" key="5">
    <source>
        <dbReference type="ARBA" id="ARBA00022692"/>
    </source>
</evidence>
<dbReference type="EMBL" id="PNBA02000010">
    <property type="protein sequence ID" value="KAG6409929.1"/>
    <property type="molecule type" value="Genomic_DNA"/>
</dbReference>
<dbReference type="InterPro" id="IPR001128">
    <property type="entry name" value="Cyt_P450"/>
</dbReference>
<evidence type="ECO:0000256" key="3">
    <source>
        <dbReference type="ARBA" id="ARBA00010617"/>
    </source>
</evidence>
<evidence type="ECO:0000256" key="2">
    <source>
        <dbReference type="ARBA" id="ARBA00004167"/>
    </source>
</evidence>
<evidence type="ECO:0000256" key="9">
    <source>
        <dbReference type="ARBA" id="ARBA00023004"/>
    </source>
</evidence>
<evidence type="ECO:0000256" key="7">
    <source>
        <dbReference type="ARBA" id="ARBA00022989"/>
    </source>
</evidence>
<comment type="caution">
    <text evidence="12">The sequence shown here is derived from an EMBL/GenBank/DDBJ whole genome shotgun (WGS) entry which is preliminary data.</text>
</comment>
<keyword evidence="9" id="KW-0408">Iron</keyword>
<dbReference type="GO" id="GO:0005506">
    <property type="term" value="F:iron ion binding"/>
    <property type="evidence" value="ECO:0007669"/>
    <property type="project" value="InterPro"/>
</dbReference>
<evidence type="ECO:0000256" key="4">
    <source>
        <dbReference type="ARBA" id="ARBA00022617"/>
    </source>
</evidence>
<dbReference type="InterPro" id="IPR036396">
    <property type="entry name" value="Cyt_P450_sf"/>
</dbReference>
<dbReference type="PANTHER" id="PTHR47944:SF10">
    <property type="entry name" value="CYTOCHROME P450 98A9"/>
    <property type="match status" value="1"/>
</dbReference>
<keyword evidence="13" id="KW-1185">Reference proteome</keyword>
<evidence type="ECO:0000313" key="13">
    <source>
        <dbReference type="Proteomes" id="UP000298416"/>
    </source>
</evidence>